<evidence type="ECO:0000256" key="6">
    <source>
        <dbReference type="ARBA" id="ARBA00022989"/>
    </source>
</evidence>
<dbReference type="InterPro" id="IPR002758">
    <property type="entry name" value="Cation_antiport_E"/>
</dbReference>
<keyword evidence="7" id="KW-0406">Ion transport</keyword>
<name>A0A2C6VI37_9STAP</name>
<feature type="transmembrane region" description="Helical" evidence="9">
    <location>
        <begin position="57"/>
        <end position="80"/>
    </location>
</feature>
<dbReference type="GO" id="GO:0015297">
    <property type="term" value="F:antiporter activity"/>
    <property type="evidence" value="ECO:0007669"/>
    <property type="project" value="UniProtKB-KW"/>
</dbReference>
<evidence type="ECO:0000256" key="9">
    <source>
        <dbReference type="SAM" id="Phobius"/>
    </source>
</evidence>
<dbReference type="PANTHER" id="PTHR34584:SF1">
    <property type="entry name" value="NA(+)_H(+) ANTIPORTER SUBUNIT E1"/>
    <property type="match status" value="1"/>
</dbReference>
<evidence type="ECO:0000256" key="8">
    <source>
        <dbReference type="ARBA" id="ARBA00023136"/>
    </source>
</evidence>
<evidence type="ECO:0000256" key="2">
    <source>
        <dbReference type="ARBA" id="ARBA00006228"/>
    </source>
</evidence>
<dbReference type="EMBL" id="CP093217">
    <property type="protein sequence ID" value="UQW80864.1"/>
    <property type="molecule type" value="Genomic_DNA"/>
</dbReference>
<evidence type="ECO:0000256" key="7">
    <source>
        <dbReference type="ARBA" id="ARBA00023065"/>
    </source>
</evidence>
<accession>A0A2C6VI37</accession>
<dbReference type="PIRSF" id="PIRSF019239">
    <property type="entry name" value="MrpE"/>
    <property type="match status" value="1"/>
</dbReference>
<reference evidence="10" key="1">
    <citation type="journal article" date="2017" name="Appl. Environ. Microbiol.">
        <title>Staphylococcus edaphicus sp. nov., isolated in Antarctica, harbours mecC gene and genomic islands with suspected role in adaptation to extreme environment.</title>
        <authorList>
            <person name="Pantucek R."/>
            <person name="Sedlacek I."/>
            <person name="Indrakova A."/>
            <person name="Vrbovska V."/>
            <person name="Maslanova I."/>
            <person name="Kovarovic V."/>
            <person name="Svec P."/>
            <person name="Kralova S."/>
            <person name="Kristofova L."/>
            <person name="Keklakova J."/>
            <person name="Petras P."/>
            <person name="Doskar J."/>
        </authorList>
    </citation>
    <scope>NUCLEOTIDE SEQUENCE</scope>
    <source>
        <strain evidence="10">CCM 8730</strain>
    </source>
</reference>
<keyword evidence="4" id="KW-1003">Cell membrane</keyword>
<keyword evidence="3" id="KW-0813">Transport</keyword>
<dbReference type="GO" id="GO:0008324">
    <property type="term" value="F:monoatomic cation transmembrane transporter activity"/>
    <property type="evidence" value="ECO:0007669"/>
    <property type="project" value="InterPro"/>
</dbReference>
<evidence type="ECO:0000256" key="1">
    <source>
        <dbReference type="ARBA" id="ARBA00004651"/>
    </source>
</evidence>
<feature type="transmembrane region" description="Helical" evidence="9">
    <location>
        <begin position="5"/>
        <end position="22"/>
    </location>
</feature>
<protein>
    <submittedName>
        <fullName evidence="10">Na+/H+ antiporter subunit E</fullName>
    </submittedName>
</protein>
<reference evidence="10" key="3">
    <citation type="submission" date="2017-10" db="EMBL/GenBank/DDBJ databases">
        <authorList>
            <person name="Vrbovska V."/>
            <person name="Kovarovic V."/>
            <person name="Indrakova A."/>
        </authorList>
    </citation>
    <scope>NUCLEOTIDE SEQUENCE</scope>
    <source>
        <strain evidence="10">CCM 8730</strain>
    </source>
</reference>
<dbReference type="PANTHER" id="PTHR34584">
    <property type="entry name" value="NA(+)/H(+) ANTIPORTER SUBUNIT E1"/>
    <property type="match status" value="1"/>
</dbReference>
<proteinExistence type="inferred from homology"/>
<evidence type="ECO:0000313" key="13">
    <source>
        <dbReference type="Proteomes" id="UP001056588"/>
    </source>
</evidence>
<keyword evidence="3" id="KW-0050">Antiport</keyword>
<evidence type="ECO:0000256" key="3">
    <source>
        <dbReference type="ARBA" id="ARBA00022449"/>
    </source>
</evidence>
<reference evidence="12" key="2">
    <citation type="submission" date="2017-10" db="EMBL/GenBank/DDBJ databases">
        <title>Staphylococcus edaphicus sp. nov., isolated in Antarctica, harbouring mecC gene and genomic islands essential in adaptation to extreme environment.</title>
        <authorList>
            <person name="Pantucek R."/>
            <person name="Sedlacek I."/>
            <person name="Indrakova A."/>
            <person name="Vrbovska V."/>
            <person name="Maslanova I."/>
            <person name="Kovarovic V."/>
            <person name="Svec P."/>
            <person name="Kralova S."/>
            <person name="Kristofova L."/>
            <person name="Keklakova J."/>
            <person name="Petras P."/>
            <person name="Doskar J."/>
        </authorList>
    </citation>
    <scope>NUCLEOTIDE SEQUENCE [LARGE SCALE GENOMIC DNA]</scope>
    <source>
        <strain evidence="12">CCM 5085</strain>
    </source>
</reference>
<comment type="similarity">
    <text evidence="2">Belongs to the CPA3 antiporters (TC 2.A.63) subunit E family.</text>
</comment>
<dbReference type="Proteomes" id="UP001056588">
    <property type="component" value="Chromosome"/>
</dbReference>
<evidence type="ECO:0000313" key="12">
    <source>
        <dbReference type="Proteomes" id="UP000223828"/>
    </source>
</evidence>
<keyword evidence="13" id="KW-1185">Reference proteome</keyword>
<evidence type="ECO:0000313" key="11">
    <source>
        <dbReference type="EMBL" id="UQW80864.1"/>
    </source>
</evidence>
<dbReference type="AlphaFoldDB" id="A0A2C6VI37"/>
<reference evidence="11" key="4">
    <citation type="submission" date="2022-03" db="EMBL/GenBank/DDBJ databases">
        <title>Complete Genome Sequence of Staphylococcus edaphicus strain CCM 8731.</title>
        <authorList>
            <person name="Rimmer C.O."/>
            <person name="Thomas J.C."/>
        </authorList>
    </citation>
    <scope>NUCLEOTIDE SEQUENCE</scope>
    <source>
        <strain evidence="11">CCM 8731</strain>
    </source>
</reference>
<dbReference type="GO" id="GO:0005886">
    <property type="term" value="C:plasma membrane"/>
    <property type="evidence" value="ECO:0007669"/>
    <property type="project" value="UniProtKB-SubCell"/>
</dbReference>
<dbReference type="Pfam" id="PF01899">
    <property type="entry name" value="MNHE"/>
    <property type="match status" value="1"/>
</dbReference>
<dbReference type="NCBIfam" id="NF009291">
    <property type="entry name" value="PRK12651.1-1"/>
    <property type="match status" value="1"/>
</dbReference>
<dbReference type="OrthoDB" id="9800498at2"/>
<dbReference type="RefSeq" id="WP_099090129.1">
    <property type="nucleotide sequence ID" value="NZ_CP093217.1"/>
</dbReference>
<feature type="transmembrane region" description="Helical" evidence="9">
    <location>
        <begin position="28"/>
        <end position="45"/>
    </location>
</feature>
<comment type="subcellular location">
    <subcellularLocation>
        <location evidence="1">Cell membrane</location>
        <topology evidence="1">Multi-pass membrane protein</topology>
    </subcellularLocation>
</comment>
<organism evidence="10 12">
    <name type="scientific">Staphylococcus edaphicus</name>
    <dbReference type="NCBI Taxonomy" id="1955013"/>
    <lineage>
        <taxon>Bacteria</taxon>
        <taxon>Bacillati</taxon>
        <taxon>Bacillota</taxon>
        <taxon>Bacilli</taxon>
        <taxon>Bacillales</taxon>
        <taxon>Staphylococcaceae</taxon>
        <taxon>Staphylococcus</taxon>
    </lineage>
</organism>
<keyword evidence="5 9" id="KW-0812">Transmembrane</keyword>
<evidence type="ECO:0000256" key="4">
    <source>
        <dbReference type="ARBA" id="ARBA00022475"/>
    </source>
</evidence>
<keyword evidence="8 9" id="KW-0472">Membrane</keyword>
<evidence type="ECO:0000313" key="10">
    <source>
        <dbReference type="EMBL" id="PHK49891.1"/>
    </source>
</evidence>
<keyword evidence="6 9" id="KW-1133">Transmembrane helix</keyword>
<dbReference type="EMBL" id="MRZN01000007">
    <property type="protein sequence ID" value="PHK49891.1"/>
    <property type="molecule type" value="Genomic_DNA"/>
</dbReference>
<sequence length="160" mass="18411">MAIQILVNLILSVFWLFVTGSYNFNNFILGYLFALLLVYVMRGILPGRFYIITVYKIIKLFLVFIIELVKANIDVIRIVIKPNIDNEPAFFTYNTDLKKDWQIVLLSNLITLTPGTIVLGISDDRSKIYIHSIDFSSKEEEVESIKSSLEKVVREVGENE</sequence>
<feature type="transmembrane region" description="Helical" evidence="9">
    <location>
        <begin position="100"/>
        <end position="121"/>
    </location>
</feature>
<dbReference type="Proteomes" id="UP000223828">
    <property type="component" value="Unassembled WGS sequence"/>
</dbReference>
<gene>
    <name evidence="10" type="ORF">BTJ66_06345</name>
    <name evidence="11" type="ORF">MNY58_09770</name>
</gene>
<evidence type="ECO:0000256" key="5">
    <source>
        <dbReference type="ARBA" id="ARBA00022692"/>
    </source>
</evidence>